<comment type="similarity">
    <text evidence="1">Belongs to the FAH family.</text>
</comment>
<keyword evidence="2" id="KW-0479">Metal-binding</keyword>
<dbReference type="GO" id="GO:0006107">
    <property type="term" value="P:oxaloacetate metabolic process"/>
    <property type="evidence" value="ECO:0007669"/>
    <property type="project" value="UniProtKB-ARBA"/>
</dbReference>
<organism evidence="4 5">
    <name type="scientific">Trichoderma harzianum CBS 226.95</name>
    <dbReference type="NCBI Taxonomy" id="983964"/>
    <lineage>
        <taxon>Eukaryota</taxon>
        <taxon>Fungi</taxon>
        <taxon>Dikarya</taxon>
        <taxon>Ascomycota</taxon>
        <taxon>Pezizomycotina</taxon>
        <taxon>Sordariomycetes</taxon>
        <taxon>Hypocreomycetidae</taxon>
        <taxon>Hypocreales</taxon>
        <taxon>Hypocreaceae</taxon>
        <taxon>Trichoderma</taxon>
    </lineage>
</organism>
<evidence type="ECO:0000259" key="3">
    <source>
        <dbReference type="Pfam" id="PF01557"/>
    </source>
</evidence>
<accession>A0A2T4AMZ2</accession>
<dbReference type="GeneID" id="36620998"/>
<feature type="domain" description="Fumarylacetoacetase-like C-terminal" evidence="3">
    <location>
        <begin position="77"/>
        <end position="288"/>
    </location>
</feature>
<dbReference type="Gene3D" id="3.90.850.10">
    <property type="entry name" value="Fumarylacetoacetase-like, C-terminal domain"/>
    <property type="match status" value="1"/>
</dbReference>
<dbReference type="GO" id="GO:0046872">
    <property type="term" value="F:metal ion binding"/>
    <property type="evidence" value="ECO:0007669"/>
    <property type="project" value="UniProtKB-KW"/>
</dbReference>
<dbReference type="InterPro" id="IPR011234">
    <property type="entry name" value="Fumarylacetoacetase-like_C"/>
</dbReference>
<dbReference type="PANTHER" id="PTHR11820:SF100">
    <property type="entry name" value="FUMARYLACETOACETATE HYDROLASE FAMILY PROTEIN (AFU_ORTHOLOGUE AFUA_4G01490)"/>
    <property type="match status" value="1"/>
</dbReference>
<dbReference type="SUPFAM" id="SSF56529">
    <property type="entry name" value="FAH"/>
    <property type="match status" value="1"/>
</dbReference>
<name>A0A2T4AMZ2_TRIHA</name>
<dbReference type="RefSeq" id="XP_024778123.1">
    <property type="nucleotide sequence ID" value="XM_024912439.1"/>
</dbReference>
<evidence type="ECO:0000256" key="1">
    <source>
        <dbReference type="ARBA" id="ARBA00010211"/>
    </source>
</evidence>
<dbReference type="PANTHER" id="PTHR11820">
    <property type="entry name" value="ACYLPYRUVASE"/>
    <property type="match status" value="1"/>
</dbReference>
<dbReference type="FunFam" id="3.90.850.10:FF:000002">
    <property type="entry name" value="2-hydroxyhepta-2,4-diene-1,7-dioate isomerase"/>
    <property type="match status" value="1"/>
</dbReference>
<dbReference type="Pfam" id="PF01557">
    <property type="entry name" value="FAA_hydrolase"/>
    <property type="match status" value="1"/>
</dbReference>
<evidence type="ECO:0000256" key="2">
    <source>
        <dbReference type="ARBA" id="ARBA00022723"/>
    </source>
</evidence>
<dbReference type="InterPro" id="IPR036663">
    <property type="entry name" value="Fumarylacetoacetase_C_sf"/>
</dbReference>
<gene>
    <name evidence="4" type="ORF">M431DRAFT_13022</name>
</gene>
<dbReference type="EMBL" id="KZ679676">
    <property type="protein sequence ID" value="PTB58446.1"/>
    <property type="molecule type" value="Genomic_DNA"/>
</dbReference>
<dbReference type="AlphaFoldDB" id="A0A2T4AMZ2"/>
<proteinExistence type="inferred from homology"/>
<evidence type="ECO:0000313" key="5">
    <source>
        <dbReference type="Proteomes" id="UP000241690"/>
    </source>
</evidence>
<evidence type="ECO:0000313" key="4">
    <source>
        <dbReference type="EMBL" id="PTB58446.1"/>
    </source>
</evidence>
<dbReference type="Proteomes" id="UP000241690">
    <property type="component" value="Unassembled WGS sequence"/>
</dbReference>
<dbReference type="GO" id="GO:0050163">
    <property type="term" value="F:oxaloacetate tautomerase activity"/>
    <property type="evidence" value="ECO:0007669"/>
    <property type="project" value="UniProtKB-ARBA"/>
</dbReference>
<reference evidence="4 5" key="1">
    <citation type="submission" date="2016-07" db="EMBL/GenBank/DDBJ databases">
        <title>Multiple horizontal gene transfer events from other fungi enriched the ability of initially mycotrophic Trichoderma (Ascomycota) to feed on dead plant biomass.</title>
        <authorList>
            <consortium name="DOE Joint Genome Institute"/>
            <person name="Aerts A."/>
            <person name="Atanasova L."/>
            <person name="Chenthamara K."/>
            <person name="Zhang J."/>
            <person name="Grujic M."/>
            <person name="Henrissat B."/>
            <person name="Kuo A."/>
            <person name="Salamov A."/>
            <person name="Lipzen A."/>
            <person name="Labutti K."/>
            <person name="Barry K."/>
            <person name="Miao Y."/>
            <person name="Rahimi M.J."/>
            <person name="Shen Q."/>
            <person name="Grigoriev I.V."/>
            <person name="Kubicek C.P."/>
            <person name="Druzhinina I.S."/>
        </authorList>
    </citation>
    <scope>NUCLEOTIDE SEQUENCE [LARGE SCALE GENOMIC DNA]</scope>
    <source>
        <strain evidence="4 5">CBS 226.95</strain>
    </source>
</reference>
<sequence length="291" mass="32079">MLFLRLIRFEDIDGNKLYGDPQIESADDLSRLLENGELFARVLDGSSPFNLASKAGALRQVRRVLPVLRPEDVPIIKCVGLNYITHIKEGGRKPPPYPSIFIKPSNCVASSTEEIPIPKLAQDDQCDYEGELSIVMAKTGKDIDKEDALEYVAGYVVSNDVSARTWQRDPEYAGGVPQWCFSKGFDKYAPLGPMIVSPKLVGDASNLRLQTWVNEELRQDSSTSDLLFGVKDIISFVSQGTTLEQGTVIMTGTPAGVGMGMKPEPRYLKNGDVVKVSIEHLGSVRNKMVWA</sequence>
<dbReference type="STRING" id="983964.A0A2T4AMZ2"/>
<keyword evidence="5" id="KW-1185">Reference proteome</keyword>
<protein>
    <recommendedName>
        <fullName evidence="3">Fumarylacetoacetase-like C-terminal domain-containing protein</fullName>
    </recommendedName>
</protein>